<reference evidence="3 4" key="1">
    <citation type="journal article" date="2015" name="Antonie Van Leeuwenhoek">
        <title>Lampropedia puyangensis sp. nov., isolated from symptomatic bark of Populus ? euramericana canker and emended description of Lampropedia hyalina (Ehrenberg 1832) Lee et al. 2004.</title>
        <authorList>
            <person name="Li Y."/>
            <person name="Wang T."/>
            <person name="Piao C.G."/>
            <person name="Wang L.F."/>
            <person name="Tian G.Z."/>
            <person name="Zhu T.H."/>
            <person name="Guo M.W."/>
        </authorList>
    </citation>
    <scope>NUCLEOTIDE SEQUENCE [LARGE SCALE GENOMIC DNA]</scope>
    <source>
        <strain evidence="3 4">2-bin</strain>
    </source>
</reference>
<evidence type="ECO:0000259" key="2">
    <source>
        <dbReference type="Pfam" id="PF16220"/>
    </source>
</evidence>
<evidence type="ECO:0000313" key="4">
    <source>
        <dbReference type="Proteomes" id="UP000308917"/>
    </source>
</evidence>
<dbReference type="PANTHER" id="PTHR30273:SF2">
    <property type="entry name" value="PROTEIN FECR"/>
    <property type="match status" value="1"/>
</dbReference>
<evidence type="ECO:0000313" key="3">
    <source>
        <dbReference type="EMBL" id="THU02870.1"/>
    </source>
</evidence>
<dbReference type="Gene3D" id="2.60.120.1440">
    <property type="match status" value="1"/>
</dbReference>
<organism evidence="3 4">
    <name type="scientific">Lampropedia puyangensis</name>
    <dbReference type="NCBI Taxonomy" id="1330072"/>
    <lineage>
        <taxon>Bacteria</taxon>
        <taxon>Pseudomonadati</taxon>
        <taxon>Pseudomonadota</taxon>
        <taxon>Betaproteobacteria</taxon>
        <taxon>Burkholderiales</taxon>
        <taxon>Comamonadaceae</taxon>
        <taxon>Lampropedia</taxon>
    </lineage>
</organism>
<dbReference type="Pfam" id="PF04773">
    <property type="entry name" value="FecR"/>
    <property type="match status" value="1"/>
</dbReference>
<gene>
    <name evidence="3" type="ORF">E9531_07195</name>
</gene>
<dbReference type="Proteomes" id="UP000308917">
    <property type="component" value="Unassembled WGS sequence"/>
</dbReference>
<dbReference type="GO" id="GO:0016989">
    <property type="term" value="F:sigma factor antagonist activity"/>
    <property type="evidence" value="ECO:0007669"/>
    <property type="project" value="TreeGrafter"/>
</dbReference>
<feature type="domain" description="FecR protein" evidence="1">
    <location>
        <begin position="123"/>
        <end position="217"/>
    </location>
</feature>
<feature type="domain" description="FecR N-terminal" evidence="2">
    <location>
        <begin position="16"/>
        <end position="56"/>
    </location>
</feature>
<accession>A0A4S8F628</accession>
<keyword evidence="4" id="KW-1185">Reference proteome</keyword>
<proteinExistence type="predicted"/>
<dbReference type="InterPro" id="IPR012373">
    <property type="entry name" value="Ferrdict_sens_TM"/>
</dbReference>
<name>A0A4S8F628_9BURK</name>
<dbReference type="InterPro" id="IPR032623">
    <property type="entry name" value="FecR_N"/>
</dbReference>
<dbReference type="EMBL" id="STFG01000005">
    <property type="protein sequence ID" value="THU02870.1"/>
    <property type="molecule type" value="Genomic_DNA"/>
</dbReference>
<dbReference type="PIRSF" id="PIRSF018266">
    <property type="entry name" value="FecR"/>
    <property type="match status" value="1"/>
</dbReference>
<evidence type="ECO:0000259" key="1">
    <source>
        <dbReference type="Pfam" id="PF04773"/>
    </source>
</evidence>
<dbReference type="InterPro" id="IPR006860">
    <property type="entry name" value="FecR"/>
</dbReference>
<dbReference type="AlphaFoldDB" id="A0A4S8F628"/>
<dbReference type="OrthoDB" id="1100567at2"/>
<sequence>MDLNRPAPLNAKVLSEAAHWFALLGDDCAPSQARVQWQTWLDADIAHRQAWARVEQIGARIGHLQGLHEPEREHVGRILDRVGQQRLHKRRSLTALTIMAALGLGSWSALHYSPWAIYPRGSHRTATGERAGFTLADGSALWLNSASTAQVNYNAHERSIALLEGELWLQSGKDATIPARDLLVETPLARLRALGTQFSVWLDADAVDVSVYEGAVRIEPLPFATQTGLKAHTIAVGERVRFSAAGIQAQQAATPERQLWRSGVLLAQDIQLDAFLRELARHRRGRIDCAPEVANLHLIGVYRLDDTDAVLDSLAEALPIKVMRVTPWWIRVGAR</sequence>
<comment type="caution">
    <text evidence="3">The sequence shown here is derived from an EMBL/GenBank/DDBJ whole genome shotgun (WGS) entry which is preliminary data.</text>
</comment>
<dbReference type="Pfam" id="PF16220">
    <property type="entry name" value="DUF4880"/>
    <property type="match status" value="1"/>
</dbReference>
<protein>
    <submittedName>
        <fullName evidence="3">DUF4880 domain-containing protein</fullName>
    </submittedName>
</protein>
<dbReference type="PANTHER" id="PTHR30273">
    <property type="entry name" value="PERIPLASMIC SIGNAL SENSOR AND SIGMA FACTOR ACTIVATOR FECR-RELATED"/>
    <property type="match status" value="1"/>
</dbReference>
<dbReference type="RefSeq" id="WP_136573070.1">
    <property type="nucleotide sequence ID" value="NZ_STFG01000005.1"/>
</dbReference>